<comment type="catalytic activity">
    <reaction evidence="1">
        <text>(2S)-2-[5-amino-1-(5-phospho-beta-D-ribosyl)imidazole-4-carboxamido]succinate = 5-amino-1-(5-phospho-beta-D-ribosyl)imidazole-4-carboxamide + fumarate</text>
        <dbReference type="Rhea" id="RHEA:23920"/>
        <dbReference type="ChEBI" id="CHEBI:29806"/>
        <dbReference type="ChEBI" id="CHEBI:58443"/>
        <dbReference type="ChEBI" id="CHEBI:58475"/>
        <dbReference type="EC" id="4.3.2.2"/>
    </reaction>
</comment>
<comment type="catalytic activity">
    <reaction evidence="11">
        <text>N(6)-(1,2-dicarboxyethyl)-AMP = fumarate + AMP</text>
        <dbReference type="Rhea" id="RHEA:16853"/>
        <dbReference type="ChEBI" id="CHEBI:29806"/>
        <dbReference type="ChEBI" id="CHEBI:57567"/>
        <dbReference type="ChEBI" id="CHEBI:456215"/>
        <dbReference type="EC" id="4.3.2.2"/>
    </reaction>
</comment>
<dbReference type="Pfam" id="PF00206">
    <property type="entry name" value="Lyase_1"/>
    <property type="match status" value="1"/>
</dbReference>
<dbReference type="GO" id="GO:0005524">
    <property type="term" value="F:ATP binding"/>
    <property type="evidence" value="ECO:0007669"/>
    <property type="project" value="InterPro"/>
</dbReference>
<protein>
    <recommendedName>
        <fullName evidence="7">Adenylosuccinate lyase</fullName>
        <ecNumber evidence="6">4.3.2.2</ecNumber>
    </recommendedName>
    <alternativeName>
        <fullName evidence="10">Adenylosuccinase</fullName>
    </alternativeName>
</protein>
<dbReference type="SUPFAM" id="SSF48557">
    <property type="entry name" value="L-aspartase-like"/>
    <property type="match status" value="1"/>
</dbReference>
<dbReference type="InterPro" id="IPR001245">
    <property type="entry name" value="Ser-Thr/Tyr_kinase_cat_dom"/>
</dbReference>
<sequence length="1092" mass="120282">MDVVTSFYNVEKGQNVEKLKQVTVPALNPVPADVVSLLAANTLTWDVLPKTAKNAVLWSLGYVRYGSEAEYTRVFAVCPSGSKSSVTMDDIQVSDKSVSCDNVYEYCGYSRWINKPCQAFSSSLPKCAINASMVNSRVASSQTKVFWGFTVDNFPNPPNPTLLKNDPSITSIPYSIHVNPIGDSCATTSFLASTAPCISQTSALSTCAIAPSAKMQAWLKELSQATTLPPTPITTAPPLTLAPVTQESSNAMVIGIAGGGGALVLVVLAIVCFCRRKASKGGDSATGTTVYSNKSCNSHVSSSKGMNLNDMEQSNERLCESAPVLKSFQLDPAISFKRLDYVSLVFERHLAKSSSPLYDVWLGRVDGQIMAIKQLAPTYRSKKGIVHFAQSVRLMVSLDHPNITTVVGVGWDMLEHLCLVTEFMDCGSLRENLDAKLKQLSNRSSSNHKDEWDWKQTKLDIAMDVAKALVYLHTLEVPLVHAALTSSNILLNSDLLAKLSAFAVQPFPLPASFADGEFTVSSKWEWIAPEVLSGQPTTPASDVYAFGVVLTELDTLAYPYGSTTPESQRTTLSLSSKSSDNAVDHSRQRMQSVVHDHLRPALSHSAPPALRDLVELCLHPDPSQRPTAMMLIYHLRSKVKVFELTMTDDKTKYEHPLVSRYATKEMSLVWSPHTKFSTWRKLWLALARAEQELGIAITDEQLRAMEKAIYDIDYAYADEMEKKFRHDVMAHVHAFGKAAPIAMPIIHLGATSCYVGDNADIIQIKQGLELIQRKLLKVVKTLRDFAVQYKDMPTMGFTHFQPAQLVTVGKRATLWIQDFLLDHDRLESQIQTLPLRGVKGTTGTQASFLELFNGDHDKVKQLNRKVADQLGFEHVIAVSGQTYTRKIDYFVLSILSGIAQSAYKMAGDIRLLANMKEIEEPFEKNQVSAVSRRLESHGSPVNSRIVLPEAFLATDVILNLIANVSDGLQVWPNVIAAHIKAELPFMATENVLMACVKAGGDRQELHEAIREHSMAAGRRVKEEGAANDLLDRIAADSRFAAVHATMDQLLDPKLFVGRSPEQVDEFVAECVDPLMQKYQALLLVDSVDSINV</sequence>
<evidence type="ECO:0000256" key="4">
    <source>
        <dbReference type="ARBA" id="ARBA00008273"/>
    </source>
</evidence>
<evidence type="ECO:0000259" key="13">
    <source>
        <dbReference type="PROSITE" id="PS50011"/>
    </source>
</evidence>
<evidence type="ECO:0000256" key="1">
    <source>
        <dbReference type="ARBA" id="ARBA00000598"/>
    </source>
</evidence>
<dbReference type="Gene3D" id="1.10.275.10">
    <property type="entry name" value="Fumarase/aspartase (N-terminal domain)"/>
    <property type="match status" value="1"/>
</dbReference>
<evidence type="ECO:0000313" key="14">
    <source>
        <dbReference type="EMBL" id="RHY26475.1"/>
    </source>
</evidence>
<dbReference type="PANTHER" id="PTHR43172">
    <property type="entry name" value="ADENYLOSUCCINATE LYASE"/>
    <property type="match status" value="1"/>
</dbReference>
<evidence type="ECO:0000313" key="15">
    <source>
        <dbReference type="Proteomes" id="UP000285060"/>
    </source>
</evidence>
<accession>A0A418ANI1</accession>
<dbReference type="EMBL" id="QUSY01000992">
    <property type="protein sequence ID" value="RHY26475.1"/>
    <property type="molecule type" value="Genomic_DNA"/>
</dbReference>
<dbReference type="Pfam" id="PF10397">
    <property type="entry name" value="ADSL_C"/>
    <property type="match status" value="1"/>
</dbReference>
<feature type="region of interest" description="Disordered" evidence="12">
    <location>
        <begin position="563"/>
        <end position="586"/>
    </location>
</feature>
<evidence type="ECO:0000256" key="3">
    <source>
        <dbReference type="ARBA" id="ARBA00004734"/>
    </source>
</evidence>
<dbReference type="Pfam" id="PF07714">
    <property type="entry name" value="PK_Tyr_Ser-Thr"/>
    <property type="match status" value="1"/>
</dbReference>
<keyword evidence="9" id="KW-0456">Lyase</keyword>
<reference evidence="14 15" key="1">
    <citation type="submission" date="2018-08" db="EMBL/GenBank/DDBJ databases">
        <title>Aphanomyces genome sequencing and annotation.</title>
        <authorList>
            <person name="Minardi D."/>
            <person name="Oidtmann B."/>
            <person name="Van Der Giezen M."/>
            <person name="Studholme D.J."/>
        </authorList>
    </citation>
    <scope>NUCLEOTIDE SEQUENCE [LARGE SCALE GENOMIC DNA]</scope>
    <source>
        <strain evidence="14 15">NJM0002</strain>
    </source>
</reference>
<evidence type="ECO:0000256" key="8">
    <source>
        <dbReference type="ARBA" id="ARBA00022755"/>
    </source>
</evidence>
<dbReference type="GO" id="GO:0044208">
    <property type="term" value="P:'de novo' AMP biosynthetic process"/>
    <property type="evidence" value="ECO:0007669"/>
    <property type="project" value="TreeGrafter"/>
</dbReference>
<keyword evidence="8" id="KW-0658">Purine biosynthesis</keyword>
<dbReference type="PROSITE" id="PS50011">
    <property type="entry name" value="PROTEIN_KINASE_DOM"/>
    <property type="match status" value="1"/>
</dbReference>
<evidence type="ECO:0000256" key="6">
    <source>
        <dbReference type="ARBA" id="ARBA00012339"/>
    </source>
</evidence>
<evidence type="ECO:0000256" key="5">
    <source>
        <dbReference type="ARBA" id="ARBA00011668"/>
    </source>
</evidence>
<dbReference type="Gene3D" id="1.10.510.10">
    <property type="entry name" value="Transferase(Phosphotransferase) domain 1"/>
    <property type="match status" value="1"/>
</dbReference>
<evidence type="ECO:0000256" key="9">
    <source>
        <dbReference type="ARBA" id="ARBA00023239"/>
    </source>
</evidence>
<comment type="pathway">
    <text evidence="3">Purine metabolism; AMP biosynthesis via de novo pathway; AMP from IMP: step 2/2.</text>
</comment>
<dbReference type="InterPro" id="IPR000719">
    <property type="entry name" value="Prot_kinase_dom"/>
</dbReference>
<dbReference type="SUPFAM" id="SSF56112">
    <property type="entry name" value="Protein kinase-like (PK-like)"/>
    <property type="match status" value="1"/>
</dbReference>
<dbReference type="FunFam" id="1.10.40.30:FF:000005">
    <property type="entry name" value="Adenylosuccinate lyase"/>
    <property type="match status" value="1"/>
</dbReference>
<dbReference type="Gene3D" id="3.30.200.20">
    <property type="entry name" value="Phosphorylase Kinase, domain 1"/>
    <property type="match status" value="1"/>
</dbReference>
<evidence type="ECO:0000256" key="7">
    <source>
        <dbReference type="ARBA" id="ARBA00017058"/>
    </source>
</evidence>
<comment type="subunit">
    <text evidence="5">Homotetramer. Residues from neighboring subunits contribute catalytic and substrate-binding residues to each active site.</text>
</comment>
<dbReference type="InterPro" id="IPR011009">
    <property type="entry name" value="Kinase-like_dom_sf"/>
</dbReference>
<dbReference type="InterPro" id="IPR008948">
    <property type="entry name" value="L-Aspartase-like"/>
</dbReference>
<dbReference type="Proteomes" id="UP000285060">
    <property type="component" value="Unassembled WGS sequence"/>
</dbReference>
<dbReference type="AlphaFoldDB" id="A0A418ANI1"/>
<comment type="similarity">
    <text evidence="4">Belongs to the lyase 1 family. Adenylosuccinate lyase subfamily.</text>
</comment>
<keyword evidence="15" id="KW-1185">Reference proteome</keyword>
<comment type="pathway">
    <text evidence="2">Purine metabolism; IMP biosynthesis via de novo pathway; 5-amino-1-(5-phospho-D-ribosyl)imidazole-4-carboxamide from 5-amino-1-(5-phospho-D-ribosyl)imidazole-4-carboxylate: step 2/2.</text>
</comment>
<evidence type="ECO:0000256" key="10">
    <source>
        <dbReference type="ARBA" id="ARBA00030717"/>
    </source>
</evidence>
<dbReference type="InterPro" id="IPR024083">
    <property type="entry name" value="Fumarase/histidase_N"/>
</dbReference>
<feature type="compositionally biased region" description="Polar residues" evidence="12">
    <location>
        <begin position="563"/>
        <end position="581"/>
    </location>
</feature>
<evidence type="ECO:0000256" key="12">
    <source>
        <dbReference type="SAM" id="MobiDB-lite"/>
    </source>
</evidence>
<dbReference type="GO" id="GO:0005829">
    <property type="term" value="C:cytosol"/>
    <property type="evidence" value="ECO:0007669"/>
    <property type="project" value="TreeGrafter"/>
</dbReference>
<dbReference type="InterPro" id="IPR022761">
    <property type="entry name" value="Fumarate_lyase_N"/>
</dbReference>
<evidence type="ECO:0000256" key="2">
    <source>
        <dbReference type="ARBA" id="ARBA00004706"/>
    </source>
</evidence>
<proteinExistence type="inferred from homology"/>
<dbReference type="InterPro" id="IPR019468">
    <property type="entry name" value="AdenyloSucc_lyase_C"/>
</dbReference>
<dbReference type="PANTHER" id="PTHR43172:SF1">
    <property type="entry name" value="ADENYLOSUCCINATE LYASE"/>
    <property type="match status" value="1"/>
</dbReference>
<dbReference type="Gene3D" id="1.20.200.10">
    <property type="entry name" value="Fumarase/aspartase (Central domain)"/>
    <property type="match status" value="2"/>
</dbReference>
<dbReference type="Gene3D" id="6.10.250.1570">
    <property type="match status" value="1"/>
</dbReference>
<dbReference type="VEuPathDB" id="FungiDB:H310_04833"/>
<gene>
    <name evidence="14" type="ORF">DYB32_007581</name>
</gene>
<organism evidence="14 15">
    <name type="scientific">Aphanomyces invadans</name>
    <dbReference type="NCBI Taxonomy" id="157072"/>
    <lineage>
        <taxon>Eukaryota</taxon>
        <taxon>Sar</taxon>
        <taxon>Stramenopiles</taxon>
        <taxon>Oomycota</taxon>
        <taxon>Saprolegniomycetes</taxon>
        <taxon>Saprolegniales</taxon>
        <taxon>Verrucalvaceae</taxon>
        <taxon>Aphanomyces</taxon>
    </lineage>
</organism>
<dbReference type="GO" id="GO:0070626">
    <property type="term" value="F:(S)-2-(5-amino-1-(5-phospho-D-ribosyl)imidazole-4-carboxamido) succinate lyase (fumarate-forming) activity"/>
    <property type="evidence" value="ECO:0007669"/>
    <property type="project" value="TreeGrafter"/>
</dbReference>
<dbReference type="VEuPathDB" id="FungiDB:H310_04834"/>
<comment type="caution">
    <text evidence="14">The sequence shown here is derived from an EMBL/GenBank/DDBJ whole genome shotgun (WGS) entry which is preliminary data.</text>
</comment>
<dbReference type="SMART" id="SM00998">
    <property type="entry name" value="ADSL_C"/>
    <property type="match status" value="1"/>
</dbReference>
<dbReference type="GO" id="GO:0004018">
    <property type="term" value="F:N6-(1,2-dicarboxyethyl)AMP AMP-lyase (fumarate-forming) activity"/>
    <property type="evidence" value="ECO:0007669"/>
    <property type="project" value="TreeGrafter"/>
</dbReference>
<name>A0A418ANI1_9STRA</name>
<feature type="domain" description="Protein kinase" evidence="13">
    <location>
        <begin position="328"/>
        <end position="637"/>
    </location>
</feature>
<dbReference type="CDD" id="cd03302">
    <property type="entry name" value="Adenylsuccinate_lyase_2"/>
    <property type="match status" value="1"/>
</dbReference>
<dbReference type="EC" id="4.3.2.2" evidence="6"/>
<evidence type="ECO:0000256" key="11">
    <source>
        <dbReference type="ARBA" id="ARBA00047513"/>
    </source>
</evidence>
<dbReference type="GO" id="GO:0004672">
    <property type="term" value="F:protein kinase activity"/>
    <property type="evidence" value="ECO:0007669"/>
    <property type="project" value="InterPro"/>
</dbReference>